<organism evidence="1 2">
    <name type="scientific">Limihaloglobus sulfuriphilus</name>
    <dbReference type="NCBI Taxonomy" id="1851148"/>
    <lineage>
        <taxon>Bacteria</taxon>
        <taxon>Pseudomonadati</taxon>
        <taxon>Planctomycetota</taxon>
        <taxon>Phycisphaerae</taxon>
        <taxon>Sedimentisphaerales</taxon>
        <taxon>Sedimentisphaeraceae</taxon>
        <taxon>Limihaloglobus</taxon>
    </lineage>
</organism>
<dbReference type="AlphaFoldDB" id="A0A1Q2MH51"/>
<evidence type="ECO:0000313" key="2">
    <source>
        <dbReference type="Proteomes" id="UP000188181"/>
    </source>
</evidence>
<proteinExistence type="predicted"/>
<dbReference type="InterPro" id="IPR036188">
    <property type="entry name" value="FAD/NAD-bd_sf"/>
</dbReference>
<dbReference type="SUPFAM" id="SSF51905">
    <property type="entry name" value="FAD/NAD(P)-binding domain"/>
    <property type="match status" value="1"/>
</dbReference>
<dbReference type="GO" id="GO:0009435">
    <property type="term" value="P:NAD+ biosynthetic process"/>
    <property type="evidence" value="ECO:0007669"/>
    <property type="project" value="InterPro"/>
</dbReference>
<dbReference type="InterPro" id="IPR005288">
    <property type="entry name" value="NadB"/>
</dbReference>
<reference evidence="2" key="1">
    <citation type="submission" date="2017-02" db="EMBL/GenBank/DDBJ databases">
        <title>Comparative genomics and description of representatives of a novel lineage of planctomycetes thriving in anoxic sediments.</title>
        <authorList>
            <person name="Spring S."/>
            <person name="Bunk B."/>
            <person name="Sproer C."/>
        </authorList>
    </citation>
    <scope>NUCLEOTIDE SEQUENCE [LARGE SCALE GENOMIC DNA]</scope>
    <source>
        <strain evidence="2">SM-Chi-D1</strain>
    </source>
</reference>
<sequence>MVALLSSSALAQKADILIAGGSLGGTAAALQSCRMAQDFGISRIIITEYTDWLGGQATSQGVTALDENIWVGMHGRYDVAASRLYYQWSDTVRNIYRPDALHTAMTTHRTGPQESELRKQDINRVRSDTFCPGNDWASRLSYLPKDGVKTINQMLEPYISSGLLEVYYNCQPVEVYKQNEKITGVRFKRNDGSDFTVEAKVVIDATELGDLLPLSGTEYRVGVEASMDTMEPSLFDKDNKPIFDRMYADGAQSFTYTFALEWCDPKEDHRGDWNERPADYDELKKDFGLNSYLFARTNVYNMSLGNAWPGESFWSYRRMYDAMNFNPDIKPDLYPRFRDGEWITEFDPEKTGWAFIPSTASTNIGDIAEINWGSNDYKGGTIIDVPLEIRARRLQEAKDLSIAFLYWMWYECPRDPADITKDWRDEENFSIDPVTGKNRGYANLKLRKDVFDTEDGLSKYPYIRESRRILPIRRVREQDVAGPTTNRARNFHDSLGIGHYYIMDSHASTERAQIAGRPCSQFQLPMRAMVPVKTEGLLPGCKNAGLTHLTSAAYRMHPTEFQFGQAAAVMAAMNIKHGLEFREMLELSPNPLNPSPAEIALRKVQYELLQAGTPIYWNFDAGWKHDEFIAVQFACVLGIIEPVENKFLPEADFTRADAVKAAYALNAARHRDVFNTRFNDVDISKKAELAEALSCLEDKKALSWLAGNKFQPESAITADEFSRTLAAVTGMDVKSAGAENLTRAGAARLVFDYLSELYQLTK</sequence>
<evidence type="ECO:0000313" key="1">
    <source>
        <dbReference type="EMBL" id="AQQ71979.1"/>
    </source>
</evidence>
<gene>
    <name evidence="1" type="ORF">SMSP2_02358</name>
</gene>
<protein>
    <submittedName>
        <fullName evidence="1">FAD dependent oxidoreductase</fullName>
    </submittedName>
</protein>
<dbReference type="KEGG" id="pbas:SMSP2_02358"/>
<dbReference type="STRING" id="1851148.SMSP2_02358"/>
<dbReference type="Pfam" id="PF12831">
    <property type="entry name" value="FAD_oxidored"/>
    <property type="match status" value="1"/>
</dbReference>
<dbReference type="PANTHER" id="PTHR42716">
    <property type="entry name" value="L-ASPARTATE OXIDASE"/>
    <property type="match status" value="1"/>
</dbReference>
<dbReference type="RefSeq" id="WP_146684218.1">
    <property type="nucleotide sequence ID" value="NZ_CP019646.1"/>
</dbReference>
<dbReference type="GO" id="GO:0008734">
    <property type="term" value="F:L-aspartate oxidase activity"/>
    <property type="evidence" value="ECO:0007669"/>
    <property type="project" value="InterPro"/>
</dbReference>
<dbReference type="Gene3D" id="3.50.50.60">
    <property type="entry name" value="FAD/NAD(P)-binding domain"/>
    <property type="match status" value="1"/>
</dbReference>
<dbReference type="OrthoDB" id="615715at2"/>
<keyword evidence="2" id="KW-1185">Reference proteome</keyword>
<name>A0A1Q2MH51_9BACT</name>
<dbReference type="Proteomes" id="UP000188181">
    <property type="component" value="Chromosome"/>
</dbReference>
<accession>A0A1Q2MH51</accession>
<dbReference type="PANTHER" id="PTHR42716:SF1">
    <property type="entry name" value="SLL0471 PROTEIN"/>
    <property type="match status" value="1"/>
</dbReference>
<dbReference type="EMBL" id="CP019646">
    <property type="protein sequence ID" value="AQQ71979.1"/>
    <property type="molecule type" value="Genomic_DNA"/>
</dbReference>